<dbReference type="Gene3D" id="3.40.50.300">
    <property type="entry name" value="P-loop containing nucleotide triphosphate hydrolases"/>
    <property type="match status" value="1"/>
</dbReference>
<dbReference type="PROSITE" id="PS50893">
    <property type="entry name" value="ABC_TRANSPORTER_2"/>
    <property type="match status" value="1"/>
</dbReference>
<dbReference type="SMART" id="SM00382">
    <property type="entry name" value="AAA"/>
    <property type="match status" value="1"/>
</dbReference>
<dbReference type="RefSeq" id="WP_081638874.1">
    <property type="nucleotide sequence ID" value="NZ_JASOXK010000011.1"/>
</dbReference>
<dbReference type="PROSITE" id="PS00211">
    <property type="entry name" value="ABC_TRANSPORTER_1"/>
    <property type="match status" value="1"/>
</dbReference>
<evidence type="ECO:0000259" key="4">
    <source>
        <dbReference type="PROSITE" id="PS50893"/>
    </source>
</evidence>
<dbReference type="PANTHER" id="PTHR24220:SF659">
    <property type="entry name" value="TRANSPORTER, PUTATIVE-RELATED"/>
    <property type="match status" value="1"/>
</dbReference>
<dbReference type="AlphaFoldDB" id="A0A2I1IPL7"/>
<dbReference type="InterPro" id="IPR017911">
    <property type="entry name" value="MacB-like_ATP-bd"/>
</dbReference>
<dbReference type="InterPro" id="IPR003439">
    <property type="entry name" value="ABC_transporter-like_ATP-bd"/>
</dbReference>
<dbReference type="GO" id="GO:0005886">
    <property type="term" value="C:plasma membrane"/>
    <property type="evidence" value="ECO:0007669"/>
    <property type="project" value="TreeGrafter"/>
</dbReference>
<dbReference type="GO" id="GO:0005524">
    <property type="term" value="F:ATP binding"/>
    <property type="evidence" value="ECO:0007669"/>
    <property type="project" value="UniProtKB-KW"/>
</dbReference>
<dbReference type="CDD" id="cd03255">
    <property type="entry name" value="ABC_MJ0796_LolCDE_FtsE"/>
    <property type="match status" value="1"/>
</dbReference>
<gene>
    <name evidence="5" type="ORF">CYJ19_00295</name>
</gene>
<keyword evidence="1" id="KW-0813">Transport</keyword>
<keyword evidence="6" id="KW-1185">Reference proteome</keyword>
<feature type="domain" description="ABC transporter" evidence="4">
    <location>
        <begin position="2"/>
        <end position="219"/>
    </location>
</feature>
<sequence length="219" mass="23531">MITCSGISFHFPDARQLRTIFTNMDAEFASGLFHVVMGPSGSGKTTLLNLLDGSLVPEKGTVKIAGRPVSDFPLKDLRGKVLARVFQDYRLIPYLSARDNIRLAQQVAGTLGHNPDTASRLLQRLGLGDIADSRADQLSGGEAQRVAIARALANKPKVILADEPTGALDEESSSGISELLGELAHELDVCIVTVTHDPAVAKAADRVLEVSEHKLIEKR</sequence>
<dbReference type="InterPro" id="IPR015854">
    <property type="entry name" value="ABC_transpr_LolD-like"/>
</dbReference>
<dbReference type="Pfam" id="PF00005">
    <property type="entry name" value="ABC_tran"/>
    <property type="match status" value="1"/>
</dbReference>
<dbReference type="EMBL" id="PKKO01000001">
    <property type="protein sequence ID" value="PKY73072.1"/>
    <property type="molecule type" value="Genomic_DNA"/>
</dbReference>
<dbReference type="Proteomes" id="UP000235122">
    <property type="component" value="Unassembled WGS sequence"/>
</dbReference>
<organism evidence="5 6">
    <name type="scientific">Winkia neuii</name>
    <dbReference type="NCBI Taxonomy" id="33007"/>
    <lineage>
        <taxon>Bacteria</taxon>
        <taxon>Bacillati</taxon>
        <taxon>Actinomycetota</taxon>
        <taxon>Actinomycetes</taxon>
        <taxon>Actinomycetales</taxon>
        <taxon>Actinomycetaceae</taxon>
        <taxon>Winkia</taxon>
    </lineage>
</organism>
<accession>A0A2I1IPL7</accession>
<dbReference type="GeneID" id="35866047"/>
<evidence type="ECO:0000313" key="5">
    <source>
        <dbReference type="EMBL" id="PKY73072.1"/>
    </source>
</evidence>
<dbReference type="GO" id="GO:0016887">
    <property type="term" value="F:ATP hydrolysis activity"/>
    <property type="evidence" value="ECO:0007669"/>
    <property type="project" value="InterPro"/>
</dbReference>
<proteinExistence type="predicted"/>
<name>A0A2I1IPL7_9ACTO</name>
<comment type="caution">
    <text evidence="5">The sequence shown here is derived from an EMBL/GenBank/DDBJ whole genome shotgun (WGS) entry which is preliminary data.</text>
</comment>
<keyword evidence="3 5" id="KW-0067">ATP-binding</keyword>
<dbReference type="InterPro" id="IPR027417">
    <property type="entry name" value="P-loop_NTPase"/>
</dbReference>
<protein>
    <submittedName>
        <fullName evidence="5">ABC transporter ATP-binding protein</fullName>
    </submittedName>
</protein>
<dbReference type="STRING" id="33007.HMPREF3198_00675"/>
<dbReference type="SUPFAM" id="SSF52540">
    <property type="entry name" value="P-loop containing nucleoside triphosphate hydrolases"/>
    <property type="match status" value="1"/>
</dbReference>
<dbReference type="InterPro" id="IPR003593">
    <property type="entry name" value="AAA+_ATPase"/>
</dbReference>
<evidence type="ECO:0000256" key="1">
    <source>
        <dbReference type="ARBA" id="ARBA00022448"/>
    </source>
</evidence>
<evidence type="ECO:0000256" key="3">
    <source>
        <dbReference type="ARBA" id="ARBA00022840"/>
    </source>
</evidence>
<dbReference type="InterPro" id="IPR017871">
    <property type="entry name" value="ABC_transporter-like_CS"/>
</dbReference>
<dbReference type="PANTHER" id="PTHR24220">
    <property type="entry name" value="IMPORT ATP-BINDING PROTEIN"/>
    <property type="match status" value="1"/>
</dbReference>
<reference evidence="5 6" key="1">
    <citation type="submission" date="2017-12" db="EMBL/GenBank/DDBJ databases">
        <title>Phylogenetic diversity of female urinary microbiome.</title>
        <authorList>
            <person name="Thomas-White K."/>
            <person name="Wolfe A.J."/>
        </authorList>
    </citation>
    <scope>NUCLEOTIDE SEQUENCE [LARGE SCALE GENOMIC DNA]</scope>
    <source>
        <strain evidence="5 6">UMB0402</strain>
    </source>
</reference>
<evidence type="ECO:0000256" key="2">
    <source>
        <dbReference type="ARBA" id="ARBA00022741"/>
    </source>
</evidence>
<keyword evidence="2" id="KW-0547">Nucleotide-binding</keyword>
<evidence type="ECO:0000313" key="6">
    <source>
        <dbReference type="Proteomes" id="UP000235122"/>
    </source>
</evidence>
<dbReference type="GO" id="GO:0022857">
    <property type="term" value="F:transmembrane transporter activity"/>
    <property type="evidence" value="ECO:0007669"/>
    <property type="project" value="TreeGrafter"/>
</dbReference>